<organism evidence="1 2">
    <name type="scientific">Daucus carota subsp. sativus</name>
    <name type="common">Carrot</name>
    <dbReference type="NCBI Taxonomy" id="79200"/>
    <lineage>
        <taxon>Eukaryota</taxon>
        <taxon>Viridiplantae</taxon>
        <taxon>Streptophyta</taxon>
        <taxon>Embryophyta</taxon>
        <taxon>Tracheophyta</taxon>
        <taxon>Spermatophyta</taxon>
        <taxon>Magnoliopsida</taxon>
        <taxon>eudicotyledons</taxon>
        <taxon>Gunneridae</taxon>
        <taxon>Pentapetalae</taxon>
        <taxon>asterids</taxon>
        <taxon>campanulids</taxon>
        <taxon>Apiales</taxon>
        <taxon>Apiaceae</taxon>
        <taxon>Apioideae</taxon>
        <taxon>Scandiceae</taxon>
        <taxon>Daucinae</taxon>
        <taxon>Daucus</taxon>
        <taxon>Daucus sect. Daucus</taxon>
    </lineage>
</organism>
<gene>
    <name evidence="1" type="ORF">DCAR_0100232</name>
</gene>
<protein>
    <submittedName>
        <fullName evidence="1">Uncharacterized protein</fullName>
    </submittedName>
</protein>
<reference evidence="1" key="2">
    <citation type="submission" date="2022-03" db="EMBL/GenBank/DDBJ databases">
        <title>Draft title - Genomic analysis of global carrot germplasm unveils the trajectory of domestication and the origin of high carotenoid orange carrot.</title>
        <authorList>
            <person name="Iorizzo M."/>
            <person name="Ellison S."/>
            <person name="Senalik D."/>
            <person name="Macko-Podgorni A."/>
            <person name="Grzebelus D."/>
            <person name="Bostan H."/>
            <person name="Rolling W."/>
            <person name="Curaba J."/>
            <person name="Simon P."/>
        </authorList>
    </citation>
    <scope>NUCLEOTIDE SEQUENCE</scope>
    <source>
        <tissue evidence="1">Leaf</tissue>
    </source>
</reference>
<evidence type="ECO:0000313" key="1">
    <source>
        <dbReference type="EMBL" id="WOG81087.1"/>
    </source>
</evidence>
<evidence type="ECO:0000313" key="2">
    <source>
        <dbReference type="Proteomes" id="UP000077755"/>
    </source>
</evidence>
<name>A0AAF0W075_DAUCS</name>
<sequence>MAREAHAKRARIKKVWRRSSRAHSLRFLGPKQCSLSWPNQGFGAFEKMGSFFVSHFSSNKYRKRIILKTSLTQPLSS</sequence>
<dbReference type="EMBL" id="CP093343">
    <property type="protein sequence ID" value="WOG81087.1"/>
    <property type="molecule type" value="Genomic_DNA"/>
</dbReference>
<keyword evidence="2" id="KW-1185">Reference proteome</keyword>
<accession>A0AAF0W075</accession>
<proteinExistence type="predicted"/>
<dbReference type="AlphaFoldDB" id="A0AAF0W075"/>
<dbReference type="Proteomes" id="UP000077755">
    <property type="component" value="Chromosome 1"/>
</dbReference>
<reference evidence="1" key="1">
    <citation type="journal article" date="2016" name="Nat. Genet.">
        <title>A high-quality carrot genome assembly provides new insights into carotenoid accumulation and asterid genome evolution.</title>
        <authorList>
            <person name="Iorizzo M."/>
            <person name="Ellison S."/>
            <person name="Senalik D."/>
            <person name="Zeng P."/>
            <person name="Satapoomin P."/>
            <person name="Huang J."/>
            <person name="Bowman M."/>
            <person name="Iovene M."/>
            <person name="Sanseverino W."/>
            <person name="Cavagnaro P."/>
            <person name="Yildiz M."/>
            <person name="Macko-Podgorni A."/>
            <person name="Moranska E."/>
            <person name="Grzebelus E."/>
            <person name="Grzebelus D."/>
            <person name="Ashrafi H."/>
            <person name="Zheng Z."/>
            <person name="Cheng S."/>
            <person name="Spooner D."/>
            <person name="Van Deynze A."/>
            <person name="Simon P."/>
        </authorList>
    </citation>
    <scope>NUCLEOTIDE SEQUENCE</scope>
    <source>
        <tissue evidence="1">Leaf</tissue>
    </source>
</reference>